<dbReference type="Proteomes" id="UP001174909">
    <property type="component" value="Unassembled WGS sequence"/>
</dbReference>
<organism evidence="6 7">
    <name type="scientific">Geodia barretti</name>
    <name type="common">Barrett's horny sponge</name>
    <dbReference type="NCBI Taxonomy" id="519541"/>
    <lineage>
        <taxon>Eukaryota</taxon>
        <taxon>Metazoa</taxon>
        <taxon>Porifera</taxon>
        <taxon>Demospongiae</taxon>
        <taxon>Heteroscleromorpha</taxon>
        <taxon>Tetractinellida</taxon>
        <taxon>Astrophorina</taxon>
        <taxon>Geodiidae</taxon>
        <taxon>Geodia</taxon>
    </lineage>
</organism>
<reference evidence="6" key="1">
    <citation type="submission" date="2023-03" db="EMBL/GenBank/DDBJ databases">
        <authorList>
            <person name="Steffen K."/>
            <person name="Cardenas P."/>
        </authorList>
    </citation>
    <scope>NUCLEOTIDE SEQUENCE</scope>
</reference>
<dbReference type="AlphaFoldDB" id="A0AA35T8D8"/>
<evidence type="ECO:0000256" key="2">
    <source>
        <dbReference type="ARBA" id="ARBA00006484"/>
    </source>
</evidence>
<dbReference type="PRINTS" id="PR00081">
    <property type="entry name" value="GDHRDH"/>
</dbReference>
<sequence length="251" mass="26656">MRLENRVALVTGAATGLGRVYAVRLAAEGAHVCAADVNFAGVQGTARLVAAEGRKALAVEMDVTSEEQTLDGAKKAFDHFGSIDILVNNAGIVRNTPRVPIEETDVADWHRIIAVNLTGTFLAARAVVPYMKRSSKGKIINISSGVALHGRTLSHQYVSSKMGVIGLTRALAADLGPFNINVNAIAPGGVDTSEVREAPETASEHMLRQRCIERHLYPQDLDGVVAFLASDDSDMISGQVINVDGGRVFIA</sequence>
<protein>
    <recommendedName>
        <fullName evidence="5">3-ketoacyl-[acyl-carrier-protein] reductase beta subunit</fullName>
    </recommendedName>
    <alternativeName>
        <fullName evidence="4">Quinone reductase CBR4</fullName>
    </alternativeName>
</protein>
<dbReference type="InterPro" id="IPR020904">
    <property type="entry name" value="Sc_DH/Rdtase_CS"/>
</dbReference>
<dbReference type="InterPro" id="IPR036291">
    <property type="entry name" value="NAD(P)-bd_dom_sf"/>
</dbReference>
<dbReference type="InterPro" id="IPR002347">
    <property type="entry name" value="SDR_fam"/>
</dbReference>
<comment type="caution">
    <text evidence="6">The sequence shown here is derived from an EMBL/GenBank/DDBJ whole genome shotgun (WGS) entry which is preliminary data.</text>
</comment>
<proteinExistence type="inferred from homology"/>
<dbReference type="GO" id="GO:0016616">
    <property type="term" value="F:oxidoreductase activity, acting on the CH-OH group of donors, NAD or NADP as acceptor"/>
    <property type="evidence" value="ECO:0007669"/>
    <property type="project" value="TreeGrafter"/>
</dbReference>
<dbReference type="EMBL" id="CASHTH010003280">
    <property type="protein sequence ID" value="CAI8042676.1"/>
    <property type="molecule type" value="Genomic_DNA"/>
</dbReference>
<dbReference type="Gene3D" id="3.40.50.720">
    <property type="entry name" value="NAD(P)-binding Rossmann-like Domain"/>
    <property type="match status" value="1"/>
</dbReference>
<keyword evidence="3" id="KW-0560">Oxidoreductase</keyword>
<evidence type="ECO:0000256" key="1">
    <source>
        <dbReference type="ARBA" id="ARBA00005194"/>
    </source>
</evidence>
<dbReference type="SUPFAM" id="SSF51735">
    <property type="entry name" value="NAD(P)-binding Rossmann-fold domains"/>
    <property type="match status" value="1"/>
</dbReference>
<comment type="pathway">
    <text evidence="1">Lipid metabolism; fatty acid biosynthesis.</text>
</comment>
<evidence type="ECO:0000256" key="3">
    <source>
        <dbReference type="ARBA" id="ARBA00023002"/>
    </source>
</evidence>
<dbReference type="PANTHER" id="PTHR42760:SF133">
    <property type="entry name" value="3-OXOACYL-[ACYL-CARRIER-PROTEIN] REDUCTASE"/>
    <property type="match status" value="1"/>
</dbReference>
<evidence type="ECO:0000256" key="5">
    <source>
        <dbReference type="ARBA" id="ARBA00041707"/>
    </source>
</evidence>
<keyword evidence="7" id="KW-1185">Reference proteome</keyword>
<evidence type="ECO:0000313" key="7">
    <source>
        <dbReference type="Proteomes" id="UP001174909"/>
    </source>
</evidence>
<name>A0AA35T8D8_GEOBA</name>
<comment type="similarity">
    <text evidence="2">Belongs to the short-chain dehydrogenases/reductases (SDR) family.</text>
</comment>
<dbReference type="NCBIfam" id="NF005559">
    <property type="entry name" value="PRK07231.1"/>
    <property type="match status" value="1"/>
</dbReference>
<accession>A0AA35T8D8</accession>
<dbReference type="FunFam" id="3.40.50.720:FF:000084">
    <property type="entry name" value="Short-chain dehydrogenase reductase"/>
    <property type="match status" value="1"/>
</dbReference>
<evidence type="ECO:0000256" key="4">
    <source>
        <dbReference type="ARBA" id="ARBA00041580"/>
    </source>
</evidence>
<gene>
    <name evidence="6" type="ORF">GBAR_LOCUS23661</name>
</gene>
<dbReference type="Pfam" id="PF13561">
    <property type="entry name" value="adh_short_C2"/>
    <property type="match status" value="1"/>
</dbReference>
<dbReference type="PROSITE" id="PS00061">
    <property type="entry name" value="ADH_SHORT"/>
    <property type="match status" value="1"/>
</dbReference>
<evidence type="ECO:0000313" key="6">
    <source>
        <dbReference type="EMBL" id="CAI8042676.1"/>
    </source>
</evidence>
<dbReference type="PANTHER" id="PTHR42760">
    <property type="entry name" value="SHORT-CHAIN DEHYDROGENASES/REDUCTASES FAMILY MEMBER"/>
    <property type="match status" value="1"/>
</dbReference>
<dbReference type="PRINTS" id="PR00080">
    <property type="entry name" value="SDRFAMILY"/>
</dbReference>